<protein>
    <recommendedName>
        <fullName evidence="5">Peptidase M13 C-terminal domain-containing protein</fullName>
    </recommendedName>
</protein>
<keyword evidence="4" id="KW-1185">Reference proteome</keyword>
<dbReference type="EMBL" id="CANHGI010000006">
    <property type="protein sequence ID" value="CAI5456154.1"/>
    <property type="molecule type" value="Genomic_DNA"/>
</dbReference>
<sequence length="424" mass="49441">MLKRFVLVLFLASCIIMQDIDIVEFIEKNLDYGINPCDDFYSHSCPKKAPFSDLLSTAYSKQVKKLPNRLKRIETKLERLIRKRDVLADATYFEEEYLDKCLANTTAANQMLQELNEEFLLELKGKCCHQNLALDSDCERASKNLQIQMKDRVNPKDGHTIASIINNWSKILTQLKNYQALVWLQENAGPLEELRTMFNEFKYEFAQLFEQTPWIKSSGTLRTFQKIFDQIKLNDFEQFKSFTDPIIEEIENAWDKCESRTSDSALFYCISKIHPKHYVKKSLHDIHYYFRESIISISNPLISLFSSNLPPAIKREADSKDFQKYGKLFLGVPFAYEVFKNNYECQLNKSVRGYTRCWTPAQLFFYAANFFNCGKFDDDSKSVINTIFAQIPDFGKVFECNAGDKMLLSFDKQISIFGKYAPEK</sequence>
<feature type="signal peptide" evidence="2">
    <location>
        <begin position="1"/>
        <end position="17"/>
    </location>
</feature>
<proteinExistence type="predicted"/>
<keyword evidence="2" id="KW-0732">Signal</keyword>
<dbReference type="GO" id="GO:0004222">
    <property type="term" value="F:metalloendopeptidase activity"/>
    <property type="evidence" value="ECO:0007669"/>
    <property type="project" value="InterPro"/>
</dbReference>
<feature type="chain" id="PRO_5040292431" description="Peptidase M13 C-terminal domain-containing protein" evidence="2">
    <location>
        <begin position="18"/>
        <end position="424"/>
    </location>
</feature>
<dbReference type="Proteomes" id="UP001152747">
    <property type="component" value="Unassembled WGS sequence"/>
</dbReference>
<evidence type="ECO:0000256" key="2">
    <source>
        <dbReference type="SAM" id="SignalP"/>
    </source>
</evidence>
<name>A0A9P1J112_9PELO</name>
<accession>A0A9P1J112</accession>
<dbReference type="GO" id="GO:0006508">
    <property type="term" value="P:proteolysis"/>
    <property type="evidence" value="ECO:0007669"/>
    <property type="project" value="InterPro"/>
</dbReference>
<dbReference type="InterPro" id="IPR024079">
    <property type="entry name" value="MetalloPept_cat_dom_sf"/>
</dbReference>
<organism evidence="3 4">
    <name type="scientific">Caenorhabditis angaria</name>
    <dbReference type="NCBI Taxonomy" id="860376"/>
    <lineage>
        <taxon>Eukaryota</taxon>
        <taxon>Metazoa</taxon>
        <taxon>Ecdysozoa</taxon>
        <taxon>Nematoda</taxon>
        <taxon>Chromadorea</taxon>
        <taxon>Rhabditida</taxon>
        <taxon>Rhabditina</taxon>
        <taxon>Rhabditomorpha</taxon>
        <taxon>Rhabditoidea</taxon>
        <taxon>Rhabditidae</taxon>
        <taxon>Peloderinae</taxon>
        <taxon>Caenorhabditis</taxon>
    </lineage>
</organism>
<evidence type="ECO:0000313" key="4">
    <source>
        <dbReference type="Proteomes" id="UP001152747"/>
    </source>
</evidence>
<evidence type="ECO:0000313" key="3">
    <source>
        <dbReference type="EMBL" id="CAI5456154.1"/>
    </source>
</evidence>
<reference evidence="3" key="1">
    <citation type="submission" date="2022-11" db="EMBL/GenBank/DDBJ databases">
        <authorList>
            <person name="Kikuchi T."/>
        </authorList>
    </citation>
    <scope>NUCLEOTIDE SEQUENCE</scope>
    <source>
        <strain evidence="3">PS1010</strain>
    </source>
</reference>
<evidence type="ECO:0000256" key="1">
    <source>
        <dbReference type="SAM" id="Coils"/>
    </source>
</evidence>
<gene>
    <name evidence="3" type="ORF">CAMP_LOCUS18791</name>
</gene>
<feature type="coiled-coil region" evidence="1">
    <location>
        <begin position="63"/>
        <end position="118"/>
    </location>
</feature>
<dbReference type="AlphaFoldDB" id="A0A9P1J112"/>
<keyword evidence="1" id="KW-0175">Coiled coil</keyword>
<dbReference type="Gene3D" id="3.40.390.10">
    <property type="entry name" value="Collagenase (Catalytic Domain)"/>
    <property type="match status" value="1"/>
</dbReference>
<comment type="caution">
    <text evidence="3">The sequence shown here is derived from an EMBL/GenBank/DDBJ whole genome shotgun (WGS) entry which is preliminary data.</text>
</comment>
<evidence type="ECO:0008006" key="5">
    <source>
        <dbReference type="Google" id="ProtNLM"/>
    </source>
</evidence>
<dbReference type="PROSITE" id="PS51885">
    <property type="entry name" value="NEPRILYSIN"/>
    <property type="match status" value="1"/>
</dbReference>
<dbReference type="InterPro" id="IPR000718">
    <property type="entry name" value="Peptidase_M13"/>
</dbReference>
<dbReference type="SUPFAM" id="SSF55486">
    <property type="entry name" value="Metalloproteases ('zincins'), catalytic domain"/>
    <property type="match status" value="1"/>
</dbReference>